<dbReference type="NCBIfam" id="TIGR02876">
    <property type="entry name" value="spore_yqfD"/>
    <property type="match status" value="1"/>
</dbReference>
<accession>A0A165XQ09</accession>
<comment type="caution">
    <text evidence="2">The sequence shown here is derived from an EMBL/GenBank/DDBJ whole genome shotgun (WGS) entry which is preliminary data.</text>
</comment>
<reference evidence="2 3" key="1">
    <citation type="submission" date="2016-04" db="EMBL/GenBank/DDBJ databases">
        <title>Draft genome sequence of Aeribacillus pallidus 8m3 from petroleum reservoir.</title>
        <authorList>
            <person name="Poltaraus A.B."/>
            <person name="Nazina T.N."/>
            <person name="Tourova T.P."/>
            <person name="Malakho S.M."/>
            <person name="Korshunova A.V."/>
            <person name="Sokolova D.S."/>
        </authorList>
    </citation>
    <scope>NUCLEOTIDE SEQUENCE [LARGE SCALE GENOMIC DNA]</scope>
    <source>
        <strain evidence="2 3">8m3</strain>
    </source>
</reference>
<dbReference type="Pfam" id="PF06898">
    <property type="entry name" value="YqfD"/>
    <property type="match status" value="1"/>
</dbReference>
<dbReference type="RefSeq" id="WP_063388040.1">
    <property type="nucleotide sequence ID" value="NZ_LWBR01000024.1"/>
</dbReference>
<keyword evidence="1" id="KW-0812">Transmembrane</keyword>
<evidence type="ECO:0008006" key="4">
    <source>
        <dbReference type="Google" id="ProtNLM"/>
    </source>
</evidence>
<protein>
    <recommendedName>
        <fullName evidence="4">Sporulation protein YqfD</fullName>
    </recommendedName>
</protein>
<keyword evidence="1" id="KW-0472">Membrane</keyword>
<proteinExistence type="predicted"/>
<dbReference type="EMBL" id="LWBR01000024">
    <property type="protein sequence ID" value="KZN96280.1"/>
    <property type="molecule type" value="Genomic_DNA"/>
</dbReference>
<keyword evidence="1" id="KW-1133">Transmembrane helix</keyword>
<dbReference type="AlphaFoldDB" id="A0A165XQ09"/>
<dbReference type="OrthoDB" id="1640349at2"/>
<dbReference type="InterPro" id="IPR010690">
    <property type="entry name" value="YqfD"/>
</dbReference>
<dbReference type="STRING" id="33936.AZI98_09495"/>
<dbReference type="PIRSF" id="PIRSF029895">
    <property type="entry name" value="SpoIV"/>
    <property type="match status" value="1"/>
</dbReference>
<sequence>MRNNWLLYFTGFVQVIAEGTGSERMLNDCTRLGIVTINVKRLENGAISFFIRLKDVQALRKVVRKHECKCTFHQRIGFPFLLKKSWRNFGFVIGIVLFIAITFLLSNMIWHIEIKGASPKTEHLIQKELDKIGIKRGTFQFLTSSNQTVQNRLMSQIDDITWIGVKLKGTTYSLEVAEKKKEQKSKVEGPRHLVAAKEAVIAKMYVEKGQPLVDVHDFVRKGQILVSGVVGEGDKIRKVAADGEILGETWYISTVEVPLQTTFQLFSGKSVTKHFLSFRSFSLPIWGMFRNDESEYPQYAVERDERPLKFLKWDLPVNYKKETIRETETFHRKYSVDEAKRQAIAAGKNDLFRKLGKDVKIVGEKVLHEDVENGKVRLKIHFQVIENIVKIKRVQGD</sequence>
<feature type="transmembrane region" description="Helical" evidence="1">
    <location>
        <begin position="89"/>
        <end position="110"/>
    </location>
</feature>
<gene>
    <name evidence="2" type="ORF">AZI98_09495</name>
</gene>
<name>A0A165XQ09_9BACI</name>
<dbReference type="Proteomes" id="UP000076476">
    <property type="component" value="Unassembled WGS sequence"/>
</dbReference>
<evidence type="ECO:0000256" key="1">
    <source>
        <dbReference type="SAM" id="Phobius"/>
    </source>
</evidence>
<organism evidence="2 3">
    <name type="scientific">Aeribacillus pallidus</name>
    <dbReference type="NCBI Taxonomy" id="33936"/>
    <lineage>
        <taxon>Bacteria</taxon>
        <taxon>Bacillati</taxon>
        <taxon>Bacillota</taxon>
        <taxon>Bacilli</taxon>
        <taxon>Bacillales</taxon>
        <taxon>Bacillaceae</taxon>
        <taxon>Aeribacillus</taxon>
    </lineage>
</organism>
<evidence type="ECO:0000313" key="2">
    <source>
        <dbReference type="EMBL" id="KZN96280.1"/>
    </source>
</evidence>
<keyword evidence="3" id="KW-1185">Reference proteome</keyword>
<evidence type="ECO:0000313" key="3">
    <source>
        <dbReference type="Proteomes" id="UP000076476"/>
    </source>
</evidence>